<proteinExistence type="predicted"/>
<dbReference type="Proteomes" id="UP000575397">
    <property type="component" value="Unassembled WGS sequence"/>
</dbReference>
<dbReference type="RefSeq" id="WP_169762691.1">
    <property type="nucleotide sequence ID" value="NZ_CAMPNB010000040.1"/>
</dbReference>
<comment type="caution">
    <text evidence="1">The sequence shown here is derived from an EMBL/GenBank/DDBJ whole genome shotgun (WGS) entry which is preliminary data.</text>
</comment>
<organism evidence="1 2">
    <name type="scientific">Mobiluncus mulieris</name>
    <dbReference type="NCBI Taxonomy" id="2052"/>
    <lineage>
        <taxon>Bacteria</taxon>
        <taxon>Bacillati</taxon>
        <taxon>Actinomycetota</taxon>
        <taxon>Actinomycetes</taxon>
        <taxon>Actinomycetales</taxon>
        <taxon>Actinomycetaceae</taxon>
        <taxon>Mobiluncus</taxon>
    </lineage>
</organism>
<protein>
    <submittedName>
        <fullName evidence="1">BlaI family transcriptional regulator</fullName>
    </submittedName>
</protein>
<evidence type="ECO:0000313" key="2">
    <source>
        <dbReference type="Proteomes" id="UP000575397"/>
    </source>
</evidence>
<dbReference type="EMBL" id="JABCUS010000012">
    <property type="protein sequence ID" value="NMX03546.1"/>
    <property type="molecule type" value="Genomic_DNA"/>
</dbReference>
<accession>A0A7Y0UTP3</accession>
<gene>
    <name evidence="1" type="ORF">HHJ77_06340</name>
</gene>
<reference evidence="1 2" key="1">
    <citation type="submission" date="2020-04" db="EMBL/GenBank/DDBJ databases">
        <title>Antimicrobial susceptibility and clonality of vaginal-derived multi-drug resistant Mobiluncus isolates in China.</title>
        <authorList>
            <person name="Zhang X."/>
        </authorList>
    </citation>
    <scope>NUCLEOTIDE SEQUENCE [LARGE SCALE GENOMIC DNA]</scope>
    <source>
        <strain evidence="1 2">12</strain>
    </source>
</reference>
<evidence type="ECO:0000313" key="1">
    <source>
        <dbReference type="EMBL" id="NMX03546.1"/>
    </source>
</evidence>
<sequence>MTPPVAFVDQLADGAVFARELGFIQDVDMLAALAASGVITASEHEAFYTRLAEMCRPVYQRRKLSVLTG</sequence>
<dbReference type="AlphaFoldDB" id="A0A7Y0UTP3"/>
<name>A0A7Y0UTP3_9ACTO</name>